<protein>
    <recommendedName>
        <fullName evidence="4">Stress response protein rds1p</fullName>
    </recommendedName>
</protein>
<evidence type="ECO:0008006" key="4">
    <source>
        <dbReference type="Google" id="ProtNLM"/>
    </source>
</evidence>
<evidence type="ECO:0000313" key="2">
    <source>
        <dbReference type="EMBL" id="PWN27840.1"/>
    </source>
</evidence>
<dbReference type="InterPro" id="IPR009078">
    <property type="entry name" value="Ferritin-like_SF"/>
</dbReference>
<gene>
    <name evidence="2" type="ORF">BDZ90DRAFT_246215</name>
</gene>
<dbReference type="PANTHER" id="PTHR38705">
    <property type="entry name" value="PROTEIN RDS1"/>
    <property type="match status" value="1"/>
</dbReference>
<dbReference type="PANTHER" id="PTHR38705:SF1">
    <property type="entry name" value="PROTEIN RDS1"/>
    <property type="match status" value="1"/>
</dbReference>
<name>A0A316UR98_9BASI</name>
<dbReference type="EMBL" id="KZ819667">
    <property type="protein sequence ID" value="PWN27840.1"/>
    <property type="molecule type" value="Genomic_DNA"/>
</dbReference>
<dbReference type="STRING" id="1569628.A0A316UR98"/>
<dbReference type="AlphaFoldDB" id="A0A316UR98"/>
<evidence type="ECO:0000256" key="1">
    <source>
        <dbReference type="SAM" id="SignalP"/>
    </source>
</evidence>
<dbReference type="GeneID" id="37029365"/>
<keyword evidence="1" id="KW-0732">Signal</keyword>
<accession>A0A316UR98</accession>
<evidence type="ECO:0000313" key="3">
    <source>
        <dbReference type="Proteomes" id="UP000245884"/>
    </source>
</evidence>
<keyword evidence="3" id="KW-1185">Reference proteome</keyword>
<proteinExistence type="predicted"/>
<dbReference type="RefSeq" id="XP_025362452.1">
    <property type="nucleotide sequence ID" value="XM_025507542.1"/>
</dbReference>
<dbReference type="Pfam" id="PF13668">
    <property type="entry name" value="Ferritin_2"/>
    <property type="match status" value="1"/>
</dbReference>
<dbReference type="Proteomes" id="UP000245884">
    <property type="component" value="Unassembled WGS sequence"/>
</dbReference>
<reference evidence="2 3" key="1">
    <citation type="journal article" date="2018" name="Mol. Biol. Evol.">
        <title>Broad Genomic Sampling Reveals a Smut Pathogenic Ancestry of the Fungal Clade Ustilaginomycotina.</title>
        <authorList>
            <person name="Kijpornyongpan T."/>
            <person name="Mondo S.J."/>
            <person name="Barry K."/>
            <person name="Sandor L."/>
            <person name="Lee J."/>
            <person name="Lipzen A."/>
            <person name="Pangilinan J."/>
            <person name="LaButti K."/>
            <person name="Hainaut M."/>
            <person name="Henrissat B."/>
            <person name="Grigoriev I.V."/>
            <person name="Spatafora J.W."/>
            <person name="Aime M.C."/>
        </authorList>
    </citation>
    <scope>NUCLEOTIDE SEQUENCE [LARGE SCALE GENOMIC DNA]</scope>
    <source>
        <strain evidence="2 3">MCA 5214</strain>
    </source>
</reference>
<feature type="chain" id="PRO_5016447974" description="Stress response protein rds1p" evidence="1">
    <location>
        <begin position="22"/>
        <end position="306"/>
    </location>
</feature>
<organism evidence="2 3">
    <name type="scientific">Jaminaea rosea</name>
    <dbReference type="NCBI Taxonomy" id="1569628"/>
    <lineage>
        <taxon>Eukaryota</taxon>
        <taxon>Fungi</taxon>
        <taxon>Dikarya</taxon>
        <taxon>Basidiomycota</taxon>
        <taxon>Ustilaginomycotina</taxon>
        <taxon>Exobasidiomycetes</taxon>
        <taxon>Microstromatales</taxon>
        <taxon>Microstromatales incertae sedis</taxon>
        <taxon>Jaminaea</taxon>
    </lineage>
</organism>
<feature type="signal peptide" evidence="1">
    <location>
        <begin position="1"/>
        <end position="21"/>
    </location>
</feature>
<dbReference type="InterPro" id="IPR039254">
    <property type="entry name" value="Rds1"/>
</dbReference>
<sequence>MVAISLAAVTSLIAAAATVQGAPAQKRAAPGQADIDTVILNYALTLEHLENAFYRDSLKKLSAEDFSKAGYQPWIRQRFIEIGSHEKAHVQFLTKALGDQAVKECTYNFGVTDVKSFIATSQLLEGVGVSAYLGAAANITSPAYLTAAGSILTTESRHASWVQSSAALSDGFGAPYDVATNFNQTYSLAAPLIVKCPSGNTPLPVKAFPALTLSEKVLKPGQNVKVSGKGVQDGQQVAFLTAGQTLFAPIQGGSVKVPQISTGRTYALVVKSGAKTASDDNTVAGPVASDYLRSAATEAKAAQQSS</sequence>
<dbReference type="SUPFAM" id="SSF47240">
    <property type="entry name" value="Ferritin-like"/>
    <property type="match status" value="1"/>
</dbReference>
<dbReference type="OrthoDB" id="1001765at2759"/>